<feature type="compositionally biased region" description="Basic and acidic residues" evidence="1">
    <location>
        <begin position="102"/>
        <end position="114"/>
    </location>
</feature>
<name>A0A8J5SXC4_ZIZPA</name>
<feature type="chain" id="PRO_5035200621" evidence="2">
    <location>
        <begin position="26"/>
        <end position="215"/>
    </location>
</feature>
<dbReference type="EMBL" id="JAAALK010000284">
    <property type="protein sequence ID" value="KAG8068740.1"/>
    <property type="molecule type" value="Genomic_DNA"/>
</dbReference>
<dbReference type="AlphaFoldDB" id="A0A8J5SXC4"/>
<organism evidence="3 4">
    <name type="scientific">Zizania palustris</name>
    <name type="common">Northern wild rice</name>
    <dbReference type="NCBI Taxonomy" id="103762"/>
    <lineage>
        <taxon>Eukaryota</taxon>
        <taxon>Viridiplantae</taxon>
        <taxon>Streptophyta</taxon>
        <taxon>Embryophyta</taxon>
        <taxon>Tracheophyta</taxon>
        <taxon>Spermatophyta</taxon>
        <taxon>Magnoliopsida</taxon>
        <taxon>Liliopsida</taxon>
        <taxon>Poales</taxon>
        <taxon>Poaceae</taxon>
        <taxon>BOP clade</taxon>
        <taxon>Oryzoideae</taxon>
        <taxon>Oryzeae</taxon>
        <taxon>Zizaniinae</taxon>
        <taxon>Zizania</taxon>
    </lineage>
</organism>
<evidence type="ECO:0000256" key="1">
    <source>
        <dbReference type="SAM" id="MobiDB-lite"/>
    </source>
</evidence>
<dbReference type="Proteomes" id="UP000729402">
    <property type="component" value="Unassembled WGS sequence"/>
</dbReference>
<gene>
    <name evidence="3" type="ORF">GUJ93_ZPchr0005g15285</name>
</gene>
<keyword evidence="2" id="KW-0732">Signal</keyword>
<protein>
    <submittedName>
        <fullName evidence="3">Uncharacterized protein</fullName>
    </submittedName>
</protein>
<evidence type="ECO:0000256" key="2">
    <source>
        <dbReference type="SAM" id="SignalP"/>
    </source>
</evidence>
<reference evidence="3" key="1">
    <citation type="journal article" date="2021" name="bioRxiv">
        <title>Whole Genome Assembly and Annotation of Northern Wild Rice, Zizania palustris L., Supports a Whole Genome Duplication in the Zizania Genus.</title>
        <authorList>
            <person name="Haas M."/>
            <person name="Kono T."/>
            <person name="Macchietto M."/>
            <person name="Millas R."/>
            <person name="McGilp L."/>
            <person name="Shao M."/>
            <person name="Duquette J."/>
            <person name="Hirsch C.N."/>
            <person name="Kimball J."/>
        </authorList>
    </citation>
    <scope>NUCLEOTIDE SEQUENCE</scope>
    <source>
        <tissue evidence="3">Fresh leaf tissue</tissue>
    </source>
</reference>
<keyword evidence="4" id="KW-1185">Reference proteome</keyword>
<accession>A0A8J5SXC4</accession>
<comment type="caution">
    <text evidence="3">The sequence shown here is derived from an EMBL/GenBank/DDBJ whole genome shotgun (WGS) entry which is preliminary data.</text>
</comment>
<sequence length="215" mass="23030">MIAATRWSLVIQMLLLEYLRNVSRTNKRCVAGLRGPCNGADAHAAPPPSSTGARPPRVAPHESTTTTGSGAYASRRDTSHGACRPPSSTDHRCPAAQSGTARTDDHDQERERSVRIPSCHIARGLPAAPADRPTENATRARATSPPLHARHAPTLHTIDGRGLPLDFPAAHAPLPLPWFDRDTTINAHRSVTSVHAARSGPADTYVWLGGWMFAG</sequence>
<evidence type="ECO:0000313" key="4">
    <source>
        <dbReference type="Proteomes" id="UP000729402"/>
    </source>
</evidence>
<evidence type="ECO:0000313" key="3">
    <source>
        <dbReference type="EMBL" id="KAG8068740.1"/>
    </source>
</evidence>
<feature type="signal peptide" evidence="2">
    <location>
        <begin position="1"/>
        <end position="25"/>
    </location>
</feature>
<proteinExistence type="predicted"/>
<feature type="region of interest" description="Disordered" evidence="1">
    <location>
        <begin position="41"/>
        <end position="146"/>
    </location>
</feature>
<reference evidence="3" key="2">
    <citation type="submission" date="2021-02" db="EMBL/GenBank/DDBJ databases">
        <authorList>
            <person name="Kimball J.A."/>
            <person name="Haas M.W."/>
            <person name="Macchietto M."/>
            <person name="Kono T."/>
            <person name="Duquette J."/>
            <person name="Shao M."/>
        </authorList>
    </citation>
    <scope>NUCLEOTIDE SEQUENCE</scope>
    <source>
        <tissue evidence="3">Fresh leaf tissue</tissue>
    </source>
</reference>